<dbReference type="AlphaFoldDB" id="A0AAU3IAB4"/>
<feature type="region of interest" description="Disordered" evidence="1">
    <location>
        <begin position="35"/>
        <end position="63"/>
    </location>
</feature>
<evidence type="ECO:0000256" key="1">
    <source>
        <dbReference type="SAM" id="MobiDB-lite"/>
    </source>
</evidence>
<reference evidence="2" key="1">
    <citation type="submission" date="2022-10" db="EMBL/GenBank/DDBJ databases">
        <title>The complete genomes of actinobacterial strains from the NBC collection.</title>
        <authorList>
            <person name="Joergensen T.S."/>
            <person name="Alvarez Arevalo M."/>
            <person name="Sterndorff E.B."/>
            <person name="Faurdal D."/>
            <person name="Vuksanovic O."/>
            <person name="Mourched A.-S."/>
            <person name="Charusanti P."/>
            <person name="Shaw S."/>
            <person name="Blin K."/>
            <person name="Weber T."/>
        </authorList>
    </citation>
    <scope>NUCLEOTIDE SEQUENCE</scope>
    <source>
        <strain evidence="2">NBC_01393</strain>
    </source>
</reference>
<gene>
    <name evidence="2" type="ORF">OG699_01265</name>
</gene>
<dbReference type="EMBL" id="CP109546">
    <property type="protein sequence ID" value="WTZ14541.1"/>
    <property type="molecule type" value="Genomic_DNA"/>
</dbReference>
<organism evidence="2">
    <name type="scientific">Streptomyces sp. NBC_01393</name>
    <dbReference type="NCBI Taxonomy" id="2903851"/>
    <lineage>
        <taxon>Bacteria</taxon>
        <taxon>Bacillati</taxon>
        <taxon>Actinomycetota</taxon>
        <taxon>Actinomycetes</taxon>
        <taxon>Kitasatosporales</taxon>
        <taxon>Streptomycetaceae</taxon>
        <taxon>Streptomyces</taxon>
    </lineage>
</organism>
<name>A0AAU3IAB4_9ACTN</name>
<accession>A0AAU3IAB4</accession>
<protein>
    <submittedName>
        <fullName evidence="2">Uncharacterized protein</fullName>
    </submittedName>
</protein>
<sequence>MLIGRKFHVSYSVSGGDEADAPARFQPQVPARRVAERSATYAGDAGRGAGTNAPSRPEPVGSC</sequence>
<proteinExistence type="predicted"/>
<evidence type="ECO:0000313" key="2">
    <source>
        <dbReference type="EMBL" id="WTZ14541.1"/>
    </source>
</evidence>